<name>A0A2B7YSL4_POLH7</name>
<dbReference type="AlphaFoldDB" id="A0A2B7YSL4"/>
<dbReference type="GO" id="GO:0006626">
    <property type="term" value="P:protein targeting to mitochondrion"/>
    <property type="evidence" value="ECO:0007669"/>
    <property type="project" value="TreeGrafter"/>
</dbReference>
<dbReference type="OrthoDB" id="158360at2759"/>
<dbReference type="GO" id="GO:1990593">
    <property type="term" value="F:nascent polypeptide-associated complex binding"/>
    <property type="evidence" value="ECO:0007669"/>
    <property type="project" value="InterPro"/>
</dbReference>
<feature type="compositionally biased region" description="Low complexity" evidence="1">
    <location>
        <begin position="116"/>
        <end position="127"/>
    </location>
</feature>
<keyword evidence="2" id="KW-0812">Transmembrane</keyword>
<evidence type="ECO:0000313" key="3">
    <source>
        <dbReference type="EMBL" id="PGH23983.1"/>
    </source>
</evidence>
<dbReference type="Gene3D" id="1.20.5.110">
    <property type="match status" value="1"/>
</dbReference>
<dbReference type="Pfam" id="PF12352">
    <property type="entry name" value="V-SNARE_C"/>
    <property type="match status" value="1"/>
</dbReference>
<feature type="region of interest" description="Disordered" evidence="1">
    <location>
        <begin position="340"/>
        <end position="399"/>
    </location>
</feature>
<dbReference type="EMBL" id="PDNA01000018">
    <property type="protein sequence ID" value="PGH23983.1"/>
    <property type="molecule type" value="Genomic_DNA"/>
</dbReference>
<dbReference type="GO" id="GO:0005741">
    <property type="term" value="C:mitochondrial outer membrane"/>
    <property type="evidence" value="ECO:0007669"/>
    <property type="project" value="InterPro"/>
</dbReference>
<feature type="compositionally biased region" description="Polar residues" evidence="1">
    <location>
        <begin position="77"/>
        <end position="88"/>
    </location>
</feature>
<evidence type="ECO:0000256" key="2">
    <source>
        <dbReference type="SAM" id="Phobius"/>
    </source>
</evidence>
<feature type="compositionally biased region" description="Polar residues" evidence="1">
    <location>
        <begin position="368"/>
        <end position="388"/>
    </location>
</feature>
<organism evidence="3 4">
    <name type="scientific">Polytolypa hystricis (strain UAMH7299)</name>
    <dbReference type="NCBI Taxonomy" id="1447883"/>
    <lineage>
        <taxon>Eukaryota</taxon>
        <taxon>Fungi</taxon>
        <taxon>Dikarya</taxon>
        <taxon>Ascomycota</taxon>
        <taxon>Pezizomycotina</taxon>
        <taxon>Eurotiomycetes</taxon>
        <taxon>Eurotiomycetidae</taxon>
        <taxon>Onygenales</taxon>
        <taxon>Onygenales incertae sedis</taxon>
        <taxon>Polytolypa</taxon>
    </lineage>
</organism>
<evidence type="ECO:0000256" key="1">
    <source>
        <dbReference type="SAM" id="MobiDB-lite"/>
    </source>
</evidence>
<dbReference type="PANTHER" id="PTHR38402">
    <property type="entry name" value="MITOCHONDRIAL OUTER MEMBRANE PROTEIN OM14"/>
    <property type="match status" value="1"/>
</dbReference>
<feature type="region of interest" description="Disordered" evidence="1">
    <location>
        <begin position="1"/>
        <end position="128"/>
    </location>
</feature>
<reference evidence="3 4" key="1">
    <citation type="submission" date="2017-10" db="EMBL/GenBank/DDBJ databases">
        <title>Comparative genomics in systemic dimorphic fungi from Ajellomycetaceae.</title>
        <authorList>
            <person name="Munoz J.F."/>
            <person name="Mcewen J.G."/>
            <person name="Clay O.K."/>
            <person name="Cuomo C.A."/>
        </authorList>
    </citation>
    <scope>NUCLEOTIDE SEQUENCE [LARGE SCALE GENOMIC DNA]</scope>
    <source>
        <strain evidence="3 4">UAMH7299</strain>
    </source>
</reference>
<dbReference type="STRING" id="1447883.A0A2B7YSL4"/>
<dbReference type="InterPro" id="IPR039454">
    <property type="entry name" value="OM14"/>
</dbReference>
<dbReference type="FunFam" id="1.20.5.110:FF:000054">
    <property type="entry name" value="Protein transport protein BOS1"/>
    <property type="match status" value="1"/>
</dbReference>
<evidence type="ECO:0000313" key="4">
    <source>
        <dbReference type="Proteomes" id="UP000224634"/>
    </source>
</evidence>
<dbReference type="Proteomes" id="UP000224634">
    <property type="component" value="Unassembled WGS sequence"/>
</dbReference>
<dbReference type="CDD" id="cd15863">
    <property type="entry name" value="SNARE_GS27"/>
    <property type="match status" value="1"/>
</dbReference>
<feature type="compositionally biased region" description="Polar residues" evidence="1">
    <location>
        <begin position="21"/>
        <end position="35"/>
    </location>
</feature>
<keyword evidence="2" id="KW-1133">Transmembrane helix</keyword>
<keyword evidence="4" id="KW-1185">Reference proteome</keyword>
<sequence>MSYAEAAARGATQDPEELTNLIPTNPPHSISSPLNSHLIALKTSRAPRPPQVDVSDTATSSLVDVDSPHVASVPSDFESQSVKTNTQADRIEREEEAEEIAETERERRRNAKAARSRTSSSGCDGSSKLARNKSNPVVLANVFLIAVAGAGLGFGAYQKQTRGELSWRIVGLWSGAVGAAGFVDYWVSKWFFQNKYPPKEVSRFICIFIMYQLVTWVMYMCSHHGPFPLCFSVTELLCLRSYVKLTPLIQNVLFNSALKQSAAVRRDLDSLSLAPTTSSPAIQGQISASLASFSRTIDDYSALSKKELIPAKQEKAFERVKNFRVELADYRQLFERLRKEREDVQTSSNRNELLGRRPHHAATPENPYAQSSLPAQPSPFANPNNPRHQASGGGLSFGASPADYNRETHALREQSFFSNTNTQLDEFLDRGRAVLGDLGQQKEILKGTQKRLYSVANTLGISGDTIRTIERRAKQDKWIFWAGVVVFFLFCWAVLHFLT</sequence>
<accession>A0A2B7YSL4</accession>
<feature type="transmembrane region" description="Helical" evidence="2">
    <location>
        <begin position="200"/>
        <end position="219"/>
    </location>
</feature>
<protein>
    <submittedName>
        <fullName evidence="3">Uncharacterized protein</fullName>
    </submittedName>
</protein>
<gene>
    <name evidence="3" type="ORF">AJ80_02045</name>
</gene>
<keyword evidence="2" id="KW-0472">Membrane</keyword>
<feature type="transmembrane region" description="Helical" evidence="2">
    <location>
        <begin position="137"/>
        <end position="157"/>
    </location>
</feature>
<feature type="transmembrane region" description="Helical" evidence="2">
    <location>
        <begin position="169"/>
        <end position="188"/>
    </location>
</feature>
<dbReference type="PANTHER" id="PTHR38402:SF1">
    <property type="entry name" value="MITOCHONDRIAL OUTER MEMBRANE PROTEIN OM14"/>
    <property type="match status" value="1"/>
</dbReference>
<proteinExistence type="predicted"/>
<comment type="caution">
    <text evidence="3">The sequence shown here is derived from an EMBL/GenBank/DDBJ whole genome shotgun (WGS) entry which is preliminary data.</text>
</comment>
<feature type="transmembrane region" description="Helical" evidence="2">
    <location>
        <begin position="478"/>
        <end position="498"/>
    </location>
</feature>